<dbReference type="AlphaFoldDB" id="A0A942YUP9"/>
<reference evidence="1" key="1">
    <citation type="submission" date="2021-05" db="EMBL/GenBank/DDBJ databases">
        <title>Novel Bacillus species.</title>
        <authorList>
            <person name="Liu G."/>
        </authorList>
    </citation>
    <scope>NUCLEOTIDE SEQUENCE</scope>
    <source>
        <strain evidence="1">FJAT-49825</strain>
    </source>
</reference>
<gene>
    <name evidence="1" type="ORF">KHA99_11720</name>
</gene>
<name>A0A942YUP9_9BACI</name>
<protein>
    <submittedName>
        <fullName evidence="1">Lipopolysaccharide biosynthesis protein</fullName>
    </submittedName>
</protein>
<dbReference type="Proteomes" id="UP000679749">
    <property type="component" value="Unassembled WGS sequence"/>
</dbReference>
<evidence type="ECO:0000313" key="2">
    <source>
        <dbReference type="Proteomes" id="UP000679749"/>
    </source>
</evidence>
<proteinExistence type="predicted"/>
<evidence type="ECO:0000313" key="1">
    <source>
        <dbReference type="EMBL" id="MBS4213117.1"/>
    </source>
</evidence>
<accession>A0A942YUP9</accession>
<organism evidence="1 2">
    <name type="scientific">Neobacillus rhizophilus</name>
    <dbReference type="NCBI Taxonomy" id="2833579"/>
    <lineage>
        <taxon>Bacteria</taxon>
        <taxon>Bacillati</taxon>
        <taxon>Bacillota</taxon>
        <taxon>Bacilli</taxon>
        <taxon>Bacillales</taxon>
        <taxon>Bacillaceae</taxon>
        <taxon>Neobacillus</taxon>
    </lineage>
</organism>
<sequence>MEEKLKHKKILFLCPLFFNYHKKIIRAMETMGAEVDFFDERPSNTVMSKALLRINRNFVKGQIKKYYEEITQKISNKKYDCIFICQAEATPIWFLKELRRLNPDARMVLMLWDSVANKVNTLEKLEFFDEVFSFDKQDCDRFGLTFRPLFYDVEYDQIARETTPLVFDLFFVGTVHSDRYRILKEVKQQFERNGHKVFYFMYLPSKLMYYQRKLMTNDFAGSDISEFSFIGMPSEKLTEKLKQSRAVVDIQHPNQTGLTMRTIEMLGANKKLITTNKDIRHYDFYHPNNIVIVDREHIEVPPEFMSTPYVPVDKTIRNRYSIAYFVLEVLGVTGEKEHHYYVGTNSEGKQ</sequence>
<dbReference type="EMBL" id="JAGYPF010000002">
    <property type="protein sequence ID" value="MBS4213117.1"/>
    <property type="molecule type" value="Genomic_DNA"/>
</dbReference>
<keyword evidence="2" id="KW-1185">Reference proteome</keyword>
<comment type="caution">
    <text evidence="1">The sequence shown here is derived from an EMBL/GenBank/DDBJ whole genome shotgun (WGS) entry which is preliminary data.</text>
</comment>